<feature type="region of interest" description="Disordered" evidence="1">
    <location>
        <begin position="47"/>
        <end position="72"/>
    </location>
</feature>
<accession>A0A7J0C3H1</accession>
<dbReference type="Proteomes" id="UP000498980">
    <property type="component" value="Unassembled WGS sequence"/>
</dbReference>
<name>A0A7J0C3H1_9ACTN</name>
<protein>
    <submittedName>
        <fullName evidence="2">Uncharacterized protein</fullName>
    </submittedName>
</protein>
<gene>
    <name evidence="2" type="ORF">Sfulv_10970</name>
</gene>
<keyword evidence="3" id="KW-1185">Reference proteome</keyword>
<dbReference type="AlphaFoldDB" id="A0A7J0C3H1"/>
<organism evidence="2 3">
    <name type="scientific">Streptomyces fulvorobeus</name>
    <dbReference type="NCBI Taxonomy" id="284028"/>
    <lineage>
        <taxon>Bacteria</taxon>
        <taxon>Bacillati</taxon>
        <taxon>Actinomycetota</taxon>
        <taxon>Actinomycetes</taxon>
        <taxon>Kitasatosporales</taxon>
        <taxon>Streptomycetaceae</taxon>
        <taxon>Streptomyces</taxon>
    </lineage>
</organism>
<sequence length="72" mass="7974">MPPVRSNTIRRTRPDVSAIEHPAVKGTRRTSHTFREGTKRMKGYVRGELTGPLAGPRHTSGRTLLGKVRPDA</sequence>
<evidence type="ECO:0000256" key="1">
    <source>
        <dbReference type="SAM" id="MobiDB-lite"/>
    </source>
</evidence>
<reference evidence="2 3" key="1">
    <citation type="submission" date="2020-05" db="EMBL/GenBank/DDBJ databases">
        <title>Whole genome shotgun sequence of Streptomyces fulvorobeus NBRC 15897.</title>
        <authorList>
            <person name="Komaki H."/>
            <person name="Tamura T."/>
        </authorList>
    </citation>
    <scope>NUCLEOTIDE SEQUENCE [LARGE SCALE GENOMIC DNA]</scope>
    <source>
        <strain evidence="2 3">NBRC 15897</strain>
    </source>
</reference>
<evidence type="ECO:0000313" key="2">
    <source>
        <dbReference type="EMBL" id="GFM96286.1"/>
    </source>
</evidence>
<dbReference type="EMBL" id="BLWC01000001">
    <property type="protein sequence ID" value="GFM96286.1"/>
    <property type="molecule type" value="Genomic_DNA"/>
</dbReference>
<evidence type="ECO:0000313" key="3">
    <source>
        <dbReference type="Proteomes" id="UP000498980"/>
    </source>
</evidence>
<comment type="caution">
    <text evidence="2">The sequence shown here is derived from an EMBL/GenBank/DDBJ whole genome shotgun (WGS) entry which is preliminary data.</text>
</comment>
<proteinExistence type="predicted"/>